<protein>
    <recommendedName>
        <fullName evidence="6">RRM domain-containing protein</fullName>
    </recommendedName>
</protein>
<accession>A0AAP0GIK1</accession>
<evidence type="ECO:0000256" key="4">
    <source>
        <dbReference type="PROSITE-ProRule" id="PRU00176"/>
    </source>
</evidence>
<dbReference type="GO" id="GO:0005681">
    <property type="term" value="C:spliceosomal complex"/>
    <property type="evidence" value="ECO:0007669"/>
    <property type="project" value="UniProtKB-KW"/>
</dbReference>
<dbReference type="EMBL" id="JBCNJP010004245">
    <property type="protein sequence ID" value="KAK9049917.1"/>
    <property type="molecule type" value="Genomic_DNA"/>
</dbReference>
<sequence>MRESESEWRVVSRRKYNRREEPITNFFVAGIPEGVSSLDLREAAKRFGKIADAFIPKKRRFNKEIFGFLRFKNVQRVDELLENLNSMVFRESKVRVNLSTCPRGDWVSPLPANRGSVVPVEGGRVPIREVEVRPPEKSYRSLLLGDKMTGYPPGNIVLLNSDPIPEMELLFNRSIVACLESSVDLVNIKITLADLGFKRVDVKYVGGLHVLLTFSSNSEAGDCLSVIQGSDGFESVAIWDGGLISHDRIVGLRMVGLPLHLRCNRNYNKIGEAFGKMIWPSNFSWCVEDVSTGWCHVLSKDFKKIDSSINVVSGGMSFSVSVTEDITTWIPAFDEEEVAPSVSVGEDSVVGSGRKEAADGKELEESNLNSPEEGEFRSPVLPIDFLQEVQSAKGGAELGEQSSAIGRGTSHSLEEGSFTNVDHDIFSSQFVGSVGTAQEVPFEGSLNQNNGVLHVRAHESAGPSLSHAIPGSSSFLYSGPKEVEVCPIASDPLPLGRKKRRNVNRRINAFSNQRRLLKGGGKSLIWGSIASVLSRNEQKHLRVVSALIETGLLSSDEGSDGQDDSEVSCSVDQEMSISLQIGELVGVPMVGFEKQLKSVIIAEGEGDESVPL</sequence>
<name>A0AAP0GIK1_9ASTR</name>
<keyword evidence="3" id="KW-0508">mRNA splicing</keyword>
<evidence type="ECO:0000256" key="3">
    <source>
        <dbReference type="ARBA" id="ARBA00023187"/>
    </source>
</evidence>
<dbReference type="InterPro" id="IPR000504">
    <property type="entry name" value="RRM_dom"/>
</dbReference>
<dbReference type="AlphaFoldDB" id="A0AAP0GIK1"/>
<dbReference type="GO" id="GO:0008380">
    <property type="term" value="P:RNA splicing"/>
    <property type="evidence" value="ECO:0007669"/>
    <property type="project" value="UniProtKB-KW"/>
</dbReference>
<gene>
    <name evidence="7" type="ORF">SSX86_031114</name>
</gene>
<keyword evidence="8" id="KW-1185">Reference proteome</keyword>
<proteinExistence type="predicted"/>
<dbReference type="InterPro" id="IPR050907">
    <property type="entry name" value="SRSF"/>
</dbReference>
<dbReference type="InterPro" id="IPR012677">
    <property type="entry name" value="Nucleotide-bd_a/b_plait_sf"/>
</dbReference>
<evidence type="ECO:0000256" key="2">
    <source>
        <dbReference type="ARBA" id="ARBA00022728"/>
    </source>
</evidence>
<dbReference type="Proteomes" id="UP001408789">
    <property type="component" value="Unassembled WGS sequence"/>
</dbReference>
<keyword evidence="4" id="KW-0694">RNA-binding</keyword>
<dbReference type="GO" id="GO:0006397">
    <property type="term" value="P:mRNA processing"/>
    <property type="evidence" value="ECO:0007669"/>
    <property type="project" value="UniProtKB-KW"/>
</dbReference>
<evidence type="ECO:0000256" key="1">
    <source>
        <dbReference type="ARBA" id="ARBA00022664"/>
    </source>
</evidence>
<feature type="region of interest" description="Disordered" evidence="5">
    <location>
        <begin position="343"/>
        <end position="375"/>
    </location>
</feature>
<evidence type="ECO:0000259" key="6">
    <source>
        <dbReference type="PROSITE" id="PS50102"/>
    </source>
</evidence>
<dbReference type="Pfam" id="PF00076">
    <property type="entry name" value="RRM_1"/>
    <property type="match status" value="1"/>
</dbReference>
<dbReference type="InterPro" id="IPR035979">
    <property type="entry name" value="RBD_domain_sf"/>
</dbReference>
<reference evidence="7 8" key="1">
    <citation type="submission" date="2024-04" db="EMBL/GenBank/DDBJ databases">
        <title>The reference genome of an endangered Asteraceae, Deinandra increscens subsp. villosa, native to the Central Coast of California.</title>
        <authorList>
            <person name="Guilliams M."/>
            <person name="Hasenstab-Lehman K."/>
            <person name="Meyer R."/>
            <person name="Mcevoy S."/>
        </authorList>
    </citation>
    <scope>NUCLEOTIDE SEQUENCE [LARGE SCALE GENOMIC DNA]</scope>
    <source>
        <tissue evidence="7">Leaf</tissue>
    </source>
</reference>
<feature type="compositionally biased region" description="Basic and acidic residues" evidence="5">
    <location>
        <begin position="353"/>
        <end position="364"/>
    </location>
</feature>
<feature type="domain" description="RRM" evidence="6">
    <location>
        <begin position="24"/>
        <end position="101"/>
    </location>
</feature>
<dbReference type="PANTHER" id="PTHR23147">
    <property type="entry name" value="SERINE/ARGININE RICH SPLICING FACTOR"/>
    <property type="match status" value="1"/>
</dbReference>
<comment type="caution">
    <text evidence="7">The sequence shown here is derived from an EMBL/GenBank/DDBJ whole genome shotgun (WGS) entry which is preliminary data.</text>
</comment>
<evidence type="ECO:0000313" key="7">
    <source>
        <dbReference type="EMBL" id="KAK9049917.1"/>
    </source>
</evidence>
<dbReference type="SMART" id="SM00360">
    <property type="entry name" value="RRM"/>
    <property type="match status" value="1"/>
</dbReference>
<keyword evidence="2" id="KW-0747">Spliceosome</keyword>
<dbReference type="PROSITE" id="PS50102">
    <property type="entry name" value="RRM"/>
    <property type="match status" value="1"/>
</dbReference>
<evidence type="ECO:0000313" key="8">
    <source>
        <dbReference type="Proteomes" id="UP001408789"/>
    </source>
</evidence>
<dbReference type="Gene3D" id="3.30.70.330">
    <property type="match status" value="1"/>
</dbReference>
<dbReference type="SUPFAM" id="SSF54928">
    <property type="entry name" value="RNA-binding domain, RBD"/>
    <property type="match status" value="1"/>
</dbReference>
<keyword evidence="1" id="KW-0507">mRNA processing</keyword>
<organism evidence="7 8">
    <name type="scientific">Deinandra increscens subsp. villosa</name>
    <dbReference type="NCBI Taxonomy" id="3103831"/>
    <lineage>
        <taxon>Eukaryota</taxon>
        <taxon>Viridiplantae</taxon>
        <taxon>Streptophyta</taxon>
        <taxon>Embryophyta</taxon>
        <taxon>Tracheophyta</taxon>
        <taxon>Spermatophyta</taxon>
        <taxon>Magnoliopsida</taxon>
        <taxon>eudicotyledons</taxon>
        <taxon>Gunneridae</taxon>
        <taxon>Pentapetalae</taxon>
        <taxon>asterids</taxon>
        <taxon>campanulids</taxon>
        <taxon>Asterales</taxon>
        <taxon>Asteraceae</taxon>
        <taxon>Asteroideae</taxon>
        <taxon>Heliantheae alliance</taxon>
        <taxon>Madieae</taxon>
        <taxon>Madiinae</taxon>
        <taxon>Deinandra</taxon>
    </lineage>
</organism>
<feature type="compositionally biased region" description="Low complexity" evidence="5">
    <location>
        <begin position="343"/>
        <end position="352"/>
    </location>
</feature>
<dbReference type="CDD" id="cd00590">
    <property type="entry name" value="RRM_SF"/>
    <property type="match status" value="1"/>
</dbReference>
<dbReference type="GO" id="GO:0003723">
    <property type="term" value="F:RNA binding"/>
    <property type="evidence" value="ECO:0007669"/>
    <property type="project" value="UniProtKB-UniRule"/>
</dbReference>
<evidence type="ECO:0000256" key="5">
    <source>
        <dbReference type="SAM" id="MobiDB-lite"/>
    </source>
</evidence>